<dbReference type="SUPFAM" id="SSF53448">
    <property type="entry name" value="Nucleotide-diphospho-sugar transferases"/>
    <property type="match status" value="1"/>
</dbReference>
<comment type="similarity">
    <text evidence="2">Belongs to the glycosyltransferase 2 family.</text>
</comment>
<dbReference type="InterPro" id="IPR027791">
    <property type="entry name" value="Galactosyl_T_C"/>
</dbReference>
<feature type="domain" description="Glycosyltransferase 2-like" evidence="5">
    <location>
        <begin position="24"/>
        <end position="130"/>
    </location>
</feature>
<evidence type="ECO:0000313" key="8">
    <source>
        <dbReference type="Proteomes" id="UP000323565"/>
    </source>
</evidence>
<name>A0ABX5Z6P0_9MICO</name>
<accession>A0ABX5Z6P0</accession>
<dbReference type="Pfam" id="PF02709">
    <property type="entry name" value="Glyco_transf_7C"/>
    <property type="match status" value="1"/>
</dbReference>
<evidence type="ECO:0000259" key="6">
    <source>
        <dbReference type="Pfam" id="PF02709"/>
    </source>
</evidence>
<dbReference type="PANTHER" id="PTHR43179:SF12">
    <property type="entry name" value="GALACTOFURANOSYLTRANSFERASE GLFT2"/>
    <property type="match status" value="1"/>
</dbReference>
<dbReference type="Proteomes" id="UP000323565">
    <property type="component" value="Chromosome"/>
</dbReference>
<dbReference type="InterPro" id="IPR029044">
    <property type="entry name" value="Nucleotide-diphossugar_trans"/>
</dbReference>
<comment type="pathway">
    <text evidence="1">Cell wall biogenesis; cell wall polysaccharide biosynthesis.</text>
</comment>
<dbReference type="PANTHER" id="PTHR43179">
    <property type="entry name" value="RHAMNOSYLTRANSFERASE WBBL"/>
    <property type="match status" value="1"/>
</dbReference>
<sequence length="435" mass="46380">MNANARAGEQGADLSVGDGHDVDVVVTHFEDPQRLRWVLDSLAAQDDSSLRLHIVVADDGSATPPSVPDGVTLLRQANEGFRAAAVRNLGARAGSSPVVLFLDGDTVPTPGYCAAMVDALREAPGAGALVVGARRHADLSAVAARGDDVVSWCAATDPEAPADGDVLAAPQWLRDGYARTNDLRDAGDGDWRLVISAVMGMTRDAFERLDGFDESLVGYGGEDWDLAYRAWNTGVALRHAPAAVGWHDGPDAGERADLAQLKEGEQLALAARIPQPDVRGRHGIWRAPRVVVFWRPARTVAPSGEYAALESWLALADVGIWCGERRPDVLADDPRVCAGEPSDDVLQRAEFIVDVMQPCVLRDAEGLLAACDGAPWVGGGVTAARTRHRTNVDENRRSDRVAGPVESLADASPIVETVPADGPLDLEAWGRRRWS</sequence>
<keyword evidence="3" id="KW-0328">Glycosyltransferase</keyword>
<keyword evidence="4" id="KW-0808">Transferase</keyword>
<gene>
    <name evidence="7" type="ORF">FV141_01685</name>
</gene>
<dbReference type="InterPro" id="IPR001173">
    <property type="entry name" value="Glyco_trans_2-like"/>
</dbReference>
<dbReference type="EMBL" id="CP043031">
    <property type="protein sequence ID" value="QEH92393.1"/>
    <property type="molecule type" value="Genomic_DNA"/>
</dbReference>
<reference evidence="7 8" key="1">
    <citation type="submission" date="2019-08" db="EMBL/GenBank/DDBJ databases">
        <title>Dermacoccus abyssi strain HZAU 226, whole genome Nanopore sequencing project.</title>
        <authorList>
            <person name="Guo A."/>
            <person name="Zhang X."/>
            <person name="Ruan Y."/>
            <person name="Liu W."/>
            <person name="Chen Q."/>
            <person name="Gu L."/>
        </authorList>
    </citation>
    <scope>NUCLEOTIDE SEQUENCE [LARGE SCALE GENOMIC DNA]</scope>
    <source>
        <strain evidence="7 8">HZAU 226</strain>
    </source>
</reference>
<evidence type="ECO:0000256" key="4">
    <source>
        <dbReference type="ARBA" id="ARBA00022679"/>
    </source>
</evidence>
<keyword evidence="8" id="KW-1185">Reference proteome</keyword>
<evidence type="ECO:0000256" key="1">
    <source>
        <dbReference type="ARBA" id="ARBA00004776"/>
    </source>
</evidence>
<dbReference type="Gene3D" id="3.90.550.10">
    <property type="entry name" value="Spore Coat Polysaccharide Biosynthesis Protein SpsA, Chain A"/>
    <property type="match status" value="1"/>
</dbReference>
<evidence type="ECO:0000256" key="3">
    <source>
        <dbReference type="ARBA" id="ARBA00022676"/>
    </source>
</evidence>
<protein>
    <submittedName>
        <fullName evidence="7">Glycosyltransferase family 2 protein</fullName>
    </submittedName>
</protein>
<evidence type="ECO:0000259" key="5">
    <source>
        <dbReference type="Pfam" id="PF00535"/>
    </source>
</evidence>
<proteinExistence type="inferred from homology"/>
<dbReference type="Pfam" id="PF00535">
    <property type="entry name" value="Glycos_transf_2"/>
    <property type="match status" value="1"/>
</dbReference>
<evidence type="ECO:0000256" key="2">
    <source>
        <dbReference type="ARBA" id="ARBA00006739"/>
    </source>
</evidence>
<organism evidence="7 8">
    <name type="scientific">Dermacoccus abyssi</name>
    <dbReference type="NCBI Taxonomy" id="322596"/>
    <lineage>
        <taxon>Bacteria</taxon>
        <taxon>Bacillati</taxon>
        <taxon>Actinomycetota</taxon>
        <taxon>Actinomycetes</taxon>
        <taxon>Micrococcales</taxon>
        <taxon>Dermacoccaceae</taxon>
        <taxon>Dermacoccus</taxon>
    </lineage>
</organism>
<feature type="domain" description="Galactosyltransferase C-terminal" evidence="6">
    <location>
        <begin position="195"/>
        <end position="242"/>
    </location>
</feature>
<evidence type="ECO:0000313" key="7">
    <source>
        <dbReference type="EMBL" id="QEH92393.1"/>
    </source>
</evidence>